<evidence type="ECO:0000313" key="3">
    <source>
        <dbReference type="EMBL" id="ARF74073.1"/>
    </source>
</evidence>
<evidence type="ECO:0000256" key="2">
    <source>
        <dbReference type="SAM" id="SignalP"/>
    </source>
</evidence>
<feature type="signal peptide" evidence="2">
    <location>
        <begin position="1"/>
        <end position="25"/>
    </location>
</feature>
<gene>
    <name evidence="3" type="ORF">B7C62_18855</name>
</gene>
<dbReference type="PROSITE" id="PS51257">
    <property type="entry name" value="PROKAR_LIPOPROTEIN"/>
    <property type="match status" value="1"/>
</dbReference>
<accession>A0ABC8BWB0</accession>
<organism evidence="3 4">
    <name type="scientific">Kitasatospora albolonga</name>
    <dbReference type="NCBI Taxonomy" id="68173"/>
    <lineage>
        <taxon>Bacteria</taxon>
        <taxon>Bacillati</taxon>
        <taxon>Actinomycetota</taxon>
        <taxon>Actinomycetes</taxon>
        <taxon>Kitasatosporales</taxon>
        <taxon>Streptomycetaceae</taxon>
        <taxon>Kitasatospora</taxon>
    </lineage>
</organism>
<keyword evidence="1" id="KW-0812">Transmembrane</keyword>
<keyword evidence="2" id="KW-0732">Signal</keyword>
<dbReference type="KEGG" id="kab:B7C62_18855"/>
<sequence>MRPLRHVKAAVITALATAACHTVLATGFSRARAQETAESSWAALPGMAAGFLLSCALMPLLLWAGMRLLGERRTFPLFLGCGALWVLLVLLYVDDVDRPSGHMPVLALVLFVAAGALLGGAGAARDGGRGAGNG</sequence>
<evidence type="ECO:0000256" key="1">
    <source>
        <dbReference type="SAM" id="Phobius"/>
    </source>
</evidence>
<proteinExistence type="predicted"/>
<reference evidence="3 4" key="1">
    <citation type="submission" date="2017-04" db="EMBL/GenBank/DDBJ databases">
        <title>The complete genome sequence of Streptomyces albolongus YIM 101047, the producer of novel bafilomycins and novel odoriferous sesquiterpenoids.</title>
        <authorList>
            <person name="Yin M."/>
            <person name="Jiang Y."/>
        </authorList>
    </citation>
    <scope>NUCLEOTIDE SEQUENCE [LARGE SCALE GENOMIC DNA]</scope>
    <source>
        <strain evidence="3 4">YIM 101047</strain>
    </source>
</reference>
<feature type="transmembrane region" description="Helical" evidence="1">
    <location>
        <begin position="105"/>
        <end position="124"/>
    </location>
</feature>
<keyword evidence="4" id="KW-1185">Reference proteome</keyword>
<feature type="transmembrane region" description="Helical" evidence="1">
    <location>
        <begin position="41"/>
        <end position="63"/>
    </location>
</feature>
<dbReference type="EMBL" id="CP020563">
    <property type="protein sequence ID" value="ARF74073.1"/>
    <property type="molecule type" value="Genomic_DNA"/>
</dbReference>
<name>A0ABC8BWB0_9ACTN</name>
<keyword evidence="1" id="KW-1133">Transmembrane helix</keyword>
<protein>
    <submittedName>
        <fullName evidence="3">Uncharacterized protein</fullName>
    </submittedName>
</protein>
<feature type="transmembrane region" description="Helical" evidence="1">
    <location>
        <begin position="75"/>
        <end position="93"/>
    </location>
</feature>
<dbReference type="Proteomes" id="UP000192251">
    <property type="component" value="Chromosome"/>
</dbReference>
<feature type="chain" id="PRO_5044806398" evidence="2">
    <location>
        <begin position="26"/>
        <end position="134"/>
    </location>
</feature>
<keyword evidence="1" id="KW-0472">Membrane</keyword>
<dbReference type="RefSeq" id="WP_084748001.1">
    <property type="nucleotide sequence ID" value="NZ_CP020563.1"/>
</dbReference>
<dbReference type="AlphaFoldDB" id="A0ABC8BWB0"/>
<evidence type="ECO:0000313" key="4">
    <source>
        <dbReference type="Proteomes" id="UP000192251"/>
    </source>
</evidence>